<keyword evidence="2" id="KW-1185">Reference proteome</keyword>
<reference evidence="1 2" key="1">
    <citation type="journal article" date="2021" name="Sci. Rep.">
        <title>The distribution of antibiotic resistance genes in chicken gut microbiota commensals.</title>
        <authorList>
            <person name="Juricova H."/>
            <person name="Matiasovicova J."/>
            <person name="Kubasova T."/>
            <person name="Cejkova D."/>
            <person name="Rychlik I."/>
        </authorList>
    </citation>
    <scope>NUCLEOTIDE SEQUENCE [LARGE SCALE GENOMIC DNA]</scope>
    <source>
        <strain evidence="1 2">An425</strain>
    </source>
</reference>
<gene>
    <name evidence="1" type="ORF">H6A04_10090</name>
</gene>
<protein>
    <submittedName>
        <fullName evidence="1">Phage portal protein</fullName>
    </submittedName>
</protein>
<dbReference type="EMBL" id="JACJLT010000145">
    <property type="protein sequence ID" value="MBM6875990.1"/>
    <property type="molecule type" value="Genomic_DNA"/>
</dbReference>
<evidence type="ECO:0000313" key="1">
    <source>
        <dbReference type="EMBL" id="MBM6875990.1"/>
    </source>
</evidence>
<evidence type="ECO:0000313" key="2">
    <source>
        <dbReference type="Proteomes" id="UP000728968"/>
    </source>
</evidence>
<name>A0ABS2G466_FUSMR</name>
<sequence>MITGERYYLGHHDILWTKREVIGEGGRLTEVDNLPNNKRVDNQYEKLVDQKVNYLLGKPLTFQTDNQLYQEQLEKIFGLEFHRTIKNMGEDALNGGIAWIYPHYNDKGEFVFKRFEPCQILPVWKDEGHTDLEFVIRIYTIQEWTGSMLEDVEIVDVYSLAGIDRYKYHYGALKYDSHYNYFNIGEEQFNWDRLPVIPFKYNLLEKPLILRVKNLQDGINKAISNFENDLDESPRNCILILKNYGGQNLVEFRKNLATVGAVNVDGDGGVEKLTVELNAQNYKDIIKIFKDALIENGRGFNAKDDRLGSNPNEMNIQSMYADIDLDAIGMEVEFRSGLEKLLYFVNAYFSHMGFGDFENEKVDIIFNKDILVNESQTIANCKASVGIISDETIVAQHPWIKNPVEELEKIKKQKEKELDTYGGAFGNNKNLDDVDE</sequence>
<proteinExistence type="predicted"/>
<dbReference type="InterPro" id="IPR021145">
    <property type="entry name" value="Portal_protein_SPP1_Gp6-like"/>
</dbReference>
<comment type="caution">
    <text evidence="1">The sequence shown here is derived from an EMBL/GenBank/DDBJ whole genome shotgun (WGS) entry which is preliminary data.</text>
</comment>
<organism evidence="1 2">
    <name type="scientific">Fusobacterium mortiferum</name>
    <dbReference type="NCBI Taxonomy" id="850"/>
    <lineage>
        <taxon>Bacteria</taxon>
        <taxon>Fusobacteriati</taxon>
        <taxon>Fusobacteriota</taxon>
        <taxon>Fusobacteriia</taxon>
        <taxon>Fusobacteriales</taxon>
        <taxon>Fusobacteriaceae</taxon>
        <taxon>Fusobacterium</taxon>
    </lineage>
</organism>
<dbReference type="Pfam" id="PF05133">
    <property type="entry name" value="SPP1_portal"/>
    <property type="match status" value="1"/>
</dbReference>
<accession>A0ABS2G466</accession>
<dbReference type="Proteomes" id="UP000728968">
    <property type="component" value="Unassembled WGS sequence"/>
</dbReference>